<organism evidence="1 2">
    <name type="scientific">Gigaspora rosea</name>
    <dbReference type="NCBI Taxonomy" id="44941"/>
    <lineage>
        <taxon>Eukaryota</taxon>
        <taxon>Fungi</taxon>
        <taxon>Fungi incertae sedis</taxon>
        <taxon>Mucoromycota</taxon>
        <taxon>Glomeromycotina</taxon>
        <taxon>Glomeromycetes</taxon>
        <taxon>Diversisporales</taxon>
        <taxon>Gigasporaceae</taxon>
        <taxon>Gigaspora</taxon>
    </lineage>
</organism>
<dbReference type="AlphaFoldDB" id="A0A397VKZ4"/>
<gene>
    <name evidence="1" type="ORF">C2G38_2175029</name>
</gene>
<comment type="caution">
    <text evidence="1">The sequence shown here is derived from an EMBL/GenBank/DDBJ whole genome shotgun (WGS) entry which is preliminary data.</text>
</comment>
<evidence type="ECO:0000313" key="1">
    <source>
        <dbReference type="EMBL" id="RIB21997.1"/>
    </source>
</evidence>
<keyword evidence="2" id="KW-1185">Reference proteome</keyword>
<name>A0A397VKZ4_9GLOM</name>
<sequence>MSTTIESSAVLSLLAIEVPYENYFVLVAYERWSLPHYIATIRENYKYAAKDKAYLCFYKALERFSGDPNTAKESLRHFKNIDKWKKDKIGVEKDEIKDEIKHSVYYRKLAEMGYAGGMSSVAEYPYNGNYNIVLQFASDGNLQEYLSRKFISLQWIDKLNIAKEIVNGLT</sequence>
<reference evidence="1 2" key="1">
    <citation type="submission" date="2018-06" db="EMBL/GenBank/DDBJ databases">
        <title>Comparative genomics reveals the genomic features of Rhizophagus irregularis, R. cerebriforme, R. diaphanum and Gigaspora rosea, and their symbiotic lifestyle signature.</title>
        <authorList>
            <person name="Morin E."/>
            <person name="San Clemente H."/>
            <person name="Chen E.C.H."/>
            <person name="De La Providencia I."/>
            <person name="Hainaut M."/>
            <person name="Kuo A."/>
            <person name="Kohler A."/>
            <person name="Murat C."/>
            <person name="Tang N."/>
            <person name="Roy S."/>
            <person name="Loubradou J."/>
            <person name="Henrissat B."/>
            <person name="Grigoriev I.V."/>
            <person name="Corradi N."/>
            <person name="Roux C."/>
            <person name="Martin F.M."/>
        </authorList>
    </citation>
    <scope>NUCLEOTIDE SEQUENCE [LARGE SCALE GENOMIC DNA]</scope>
    <source>
        <strain evidence="1 2">DAOM 194757</strain>
    </source>
</reference>
<protein>
    <submittedName>
        <fullName evidence="1">Uncharacterized protein</fullName>
    </submittedName>
</protein>
<proteinExistence type="predicted"/>
<dbReference type="Proteomes" id="UP000266673">
    <property type="component" value="Unassembled WGS sequence"/>
</dbReference>
<dbReference type="OrthoDB" id="10484659at2759"/>
<accession>A0A397VKZ4</accession>
<evidence type="ECO:0000313" key="2">
    <source>
        <dbReference type="Proteomes" id="UP000266673"/>
    </source>
</evidence>
<dbReference type="EMBL" id="QKWP01000329">
    <property type="protein sequence ID" value="RIB21997.1"/>
    <property type="molecule type" value="Genomic_DNA"/>
</dbReference>